<accession>A0AAF0IBG9</accession>
<dbReference type="SMART" id="SM00175">
    <property type="entry name" value="RAB"/>
    <property type="match status" value="1"/>
</dbReference>
<keyword evidence="2" id="KW-0547">Nucleotide-binding</keyword>
<proteinExistence type="inferred from homology"/>
<dbReference type="FunFam" id="3.40.50.300:FF:001447">
    <property type="entry name" value="Ras-related protein Rab-1B"/>
    <property type="match status" value="1"/>
</dbReference>
<dbReference type="GO" id="GO:0003924">
    <property type="term" value="F:GTPase activity"/>
    <property type="evidence" value="ECO:0007669"/>
    <property type="project" value="InterPro"/>
</dbReference>
<dbReference type="PROSITE" id="PS51419">
    <property type="entry name" value="RAB"/>
    <property type="match status" value="1"/>
</dbReference>
<keyword evidence="3" id="KW-0342">GTP-binding</keyword>
<protein>
    <submittedName>
        <fullName evidence="4">GTP-binding protein</fullName>
    </submittedName>
</protein>
<dbReference type="GO" id="GO:0005525">
    <property type="term" value="F:GTP binding"/>
    <property type="evidence" value="ECO:0007669"/>
    <property type="project" value="UniProtKB-KW"/>
</dbReference>
<dbReference type="GO" id="GO:0090385">
    <property type="term" value="P:phagosome-lysosome fusion"/>
    <property type="evidence" value="ECO:0007669"/>
    <property type="project" value="TreeGrafter"/>
</dbReference>
<dbReference type="NCBIfam" id="TIGR00231">
    <property type="entry name" value="small_GTP"/>
    <property type="match status" value="1"/>
</dbReference>
<dbReference type="KEGG" id="oyw:OdinLCB4_000120"/>
<reference evidence="4" key="1">
    <citation type="journal article" date="2017" name="Nature">
        <title>Asgard archaea illuminate the origin of eukaryotic cellular complexity.</title>
        <authorList>
            <person name="Zaremba-Niedzwiedzka K."/>
            <person name="Caceres E.F."/>
            <person name="Saw J.H."/>
            <person name="Backstrom D."/>
            <person name="Juzokaite L."/>
            <person name="Vancaester E."/>
            <person name="Seitz K.W."/>
            <person name="Anantharaman K."/>
            <person name="Starnawski P."/>
            <person name="Kjeldsen K.U."/>
            <person name="Scott M.B."/>
            <person name="Nunoura T."/>
            <person name="Banfield J.F."/>
            <person name="Schramm A."/>
            <person name="Baker B.J."/>
            <person name="Spang A."/>
            <person name="Ettema T.J.G."/>
        </authorList>
    </citation>
    <scope>NUCLEOTIDE SEQUENCE</scope>
    <source>
        <strain evidence="4">LCB_4</strain>
    </source>
</reference>
<dbReference type="SUPFAM" id="SSF52540">
    <property type="entry name" value="P-loop containing nucleoside triphosphate hydrolases"/>
    <property type="match status" value="1"/>
</dbReference>
<dbReference type="PANTHER" id="PTHR47981">
    <property type="entry name" value="RAB FAMILY"/>
    <property type="match status" value="1"/>
</dbReference>
<evidence type="ECO:0000313" key="5">
    <source>
        <dbReference type="Proteomes" id="UP000186851"/>
    </source>
</evidence>
<evidence type="ECO:0000256" key="2">
    <source>
        <dbReference type="ARBA" id="ARBA00022741"/>
    </source>
</evidence>
<dbReference type="InterPro" id="IPR001806">
    <property type="entry name" value="Small_GTPase"/>
</dbReference>
<dbReference type="Proteomes" id="UP000186851">
    <property type="component" value="Chromosome"/>
</dbReference>
<evidence type="ECO:0000256" key="3">
    <source>
        <dbReference type="ARBA" id="ARBA00023134"/>
    </source>
</evidence>
<dbReference type="PANTHER" id="PTHR47981:SF42">
    <property type="entry name" value="RAS-RELATED PROTEIN RAB-7L1-LIKE ISOFORM X1"/>
    <property type="match status" value="1"/>
</dbReference>
<dbReference type="GO" id="GO:0008333">
    <property type="term" value="P:endosome to lysosome transport"/>
    <property type="evidence" value="ECO:0007669"/>
    <property type="project" value="TreeGrafter"/>
</dbReference>
<comment type="similarity">
    <text evidence="1">Belongs to the small GTPase superfamily. Rab family.</text>
</comment>
<organism evidence="4 5">
    <name type="scientific">Odinarchaeota yellowstonii (strain LCB_4)</name>
    <dbReference type="NCBI Taxonomy" id="1841599"/>
    <lineage>
        <taxon>Archaea</taxon>
        <taxon>Promethearchaeati</taxon>
        <taxon>Candidatus Odinarchaeota</taxon>
        <taxon>Candidatus Odinarchaeia</taxon>
        <taxon>Candidatus Odinarchaeales</taxon>
        <taxon>Candidatus Odinarchaeaceae</taxon>
        <taxon>Candidatus Odinarchaeum</taxon>
    </lineage>
</organism>
<evidence type="ECO:0000313" key="4">
    <source>
        <dbReference type="EMBL" id="WEU40376.1"/>
    </source>
</evidence>
<dbReference type="CDD" id="cd00154">
    <property type="entry name" value="Rab"/>
    <property type="match status" value="1"/>
</dbReference>
<dbReference type="GO" id="GO:0045335">
    <property type="term" value="C:phagocytic vesicle"/>
    <property type="evidence" value="ECO:0007669"/>
    <property type="project" value="TreeGrafter"/>
</dbReference>
<dbReference type="PRINTS" id="PR00449">
    <property type="entry name" value="RASTRNSFRMNG"/>
</dbReference>
<name>A0AAF0IBG9_ODILC</name>
<dbReference type="Pfam" id="PF00071">
    <property type="entry name" value="Ras"/>
    <property type="match status" value="1"/>
</dbReference>
<dbReference type="EMBL" id="CP091871">
    <property type="protein sequence ID" value="WEU40376.1"/>
    <property type="molecule type" value="Genomic_DNA"/>
</dbReference>
<dbReference type="InterPro" id="IPR027417">
    <property type="entry name" value="P-loop_NTPase"/>
</dbReference>
<dbReference type="Gene3D" id="3.40.50.300">
    <property type="entry name" value="P-loop containing nucleotide triphosphate hydrolases"/>
    <property type="match status" value="1"/>
</dbReference>
<sequence>MLKRTYSFKIILLGDPGVGKTSLIRRFVQNSFEAEYKATIGVDIMAKTVQLSNVTVKLSLWDIAGQDKFRSFRNVFYRGLQLL</sequence>
<dbReference type="GO" id="GO:0005764">
    <property type="term" value="C:lysosome"/>
    <property type="evidence" value="ECO:0007669"/>
    <property type="project" value="TreeGrafter"/>
</dbReference>
<evidence type="ECO:0000256" key="1">
    <source>
        <dbReference type="ARBA" id="ARBA00006270"/>
    </source>
</evidence>
<reference evidence="4" key="2">
    <citation type="journal article" date="2022" name="Nat. Microbiol.">
        <title>A closed Candidatus Odinarchaeum chromosome exposes Asgard archaeal viruses.</title>
        <authorList>
            <person name="Tamarit D."/>
            <person name="Caceres E.F."/>
            <person name="Krupovic M."/>
            <person name="Nijland R."/>
            <person name="Eme L."/>
            <person name="Robinson N.P."/>
            <person name="Ettema T.J.G."/>
        </authorList>
    </citation>
    <scope>NUCLEOTIDE SEQUENCE</scope>
    <source>
        <strain evidence="4">LCB_4</strain>
    </source>
</reference>
<dbReference type="InterPro" id="IPR005225">
    <property type="entry name" value="Small_GTP-bd"/>
</dbReference>
<dbReference type="AlphaFoldDB" id="A0AAF0IBG9"/>
<gene>
    <name evidence="4" type="ORF">OdinLCB4_000120</name>
</gene>